<reference evidence="2" key="3">
    <citation type="submission" date="2015-02" db="UniProtKB">
        <authorList>
            <consortium name="EnsemblProtists"/>
        </authorList>
    </citation>
    <scope>IDENTIFICATION</scope>
    <source>
        <strain evidence="2">DAOM BR144</strain>
    </source>
</reference>
<proteinExistence type="predicted"/>
<accession>K3X337</accession>
<evidence type="ECO:0000313" key="3">
    <source>
        <dbReference type="Proteomes" id="UP000019132"/>
    </source>
</evidence>
<dbReference type="HOGENOM" id="CLU_1296669_0_0_1"/>
<dbReference type="EnsemblProtists" id="PYU1_T011636">
    <property type="protein sequence ID" value="PYU1_T011636"/>
    <property type="gene ID" value="PYU1_G011610"/>
</dbReference>
<feature type="compositionally biased region" description="Polar residues" evidence="1">
    <location>
        <begin position="101"/>
        <end position="126"/>
    </location>
</feature>
<keyword evidence="3" id="KW-1185">Reference proteome</keyword>
<organism evidence="2 3">
    <name type="scientific">Globisporangium ultimum (strain ATCC 200006 / CBS 805.95 / DAOM BR144)</name>
    <name type="common">Pythium ultimum</name>
    <dbReference type="NCBI Taxonomy" id="431595"/>
    <lineage>
        <taxon>Eukaryota</taxon>
        <taxon>Sar</taxon>
        <taxon>Stramenopiles</taxon>
        <taxon>Oomycota</taxon>
        <taxon>Peronosporomycetes</taxon>
        <taxon>Pythiales</taxon>
        <taxon>Pythiaceae</taxon>
        <taxon>Globisporangium</taxon>
    </lineage>
</organism>
<name>K3X337_GLOUD</name>
<evidence type="ECO:0000313" key="2">
    <source>
        <dbReference type="EnsemblProtists" id="PYU1_T011636"/>
    </source>
</evidence>
<feature type="compositionally biased region" description="Low complexity" evidence="1">
    <location>
        <begin position="48"/>
        <end position="57"/>
    </location>
</feature>
<reference evidence="3" key="2">
    <citation type="submission" date="2010-04" db="EMBL/GenBank/DDBJ databases">
        <authorList>
            <person name="Buell R."/>
            <person name="Hamilton J."/>
            <person name="Hostetler J."/>
        </authorList>
    </citation>
    <scope>NUCLEOTIDE SEQUENCE [LARGE SCALE GENOMIC DNA]</scope>
    <source>
        <strain evidence="3">DAOM:BR144</strain>
    </source>
</reference>
<protein>
    <submittedName>
        <fullName evidence="2">Uncharacterized protein</fullName>
    </submittedName>
</protein>
<dbReference type="Proteomes" id="UP000019132">
    <property type="component" value="Unassembled WGS sequence"/>
</dbReference>
<dbReference type="EMBL" id="GL376611">
    <property type="status" value="NOT_ANNOTATED_CDS"/>
    <property type="molecule type" value="Genomic_DNA"/>
</dbReference>
<dbReference type="InParanoid" id="K3X337"/>
<evidence type="ECO:0000256" key="1">
    <source>
        <dbReference type="SAM" id="MobiDB-lite"/>
    </source>
</evidence>
<sequence>MTGPRQESSRPNQQQIVCASLPSTHSWLRKLHLAGHSRSKKQPPQCFSDNNNSSSSSAQDLYALVPYPSCTSIDALEPQHKRKQPSFLRALFKPHEHKAVSNASRKQLTGGQQDNQIEDSAQQQDNNTKENEIQHVVPPVEIPGMYMGRGRISTVGGKHVPFTRDAHYRKKKGVKLLPRIAEGHAVSTLGSMSMEAYRSRAYYPAKKQSKVKR</sequence>
<dbReference type="AlphaFoldDB" id="K3X337"/>
<dbReference type="VEuPathDB" id="FungiDB:PYU1_G011610"/>
<feature type="region of interest" description="Disordered" evidence="1">
    <location>
        <begin position="98"/>
        <end position="132"/>
    </location>
</feature>
<feature type="region of interest" description="Disordered" evidence="1">
    <location>
        <begin position="33"/>
        <end position="60"/>
    </location>
</feature>
<reference evidence="3" key="1">
    <citation type="journal article" date="2010" name="Genome Biol.">
        <title>Genome sequence of the necrotrophic plant pathogen Pythium ultimum reveals original pathogenicity mechanisms and effector repertoire.</title>
        <authorList>
            <person name="Levesque C.A."/>
            <person name="Brouwer H."/>
            <person name="Cano L."/>
            <person name="Hamilton J.P."/>
            <person name="Holt C."/>
            <person name="Huitema E."/>
            <person name="Raffaele S."/>
            <person name="Robideau G.P."/>
            <person name="Thines M."/>
            <person name="Win J."/>
            <person name="Zerillo M.M."/>
            <person name="Beakes G.W."/>
            <person name="Boore J.L."/>
            <person name="Busam D."/>
            <person name="Dumas B."/>
            <person name="Ferriera S."/>
            <person name="Fuerstenberg S.I."/>
            <person name="Gachon C.M."/>
            <person name="Gaulin E."/>
            <person name="Govers F."/>
            <person name="Grenville-Briggs L."/>
            <person name="Horner N."/>
            <person name="Hostetler J."/>
            <person name="Jiang R.H."/>
            <person name="Johnson J."/>
            <person name="Krajaejun T."/>
            <person name="Lin H."/>
            <person name="Meijer H.J."/>
            <person name="Moore B."/>
            <person name="Morris P."/>
            <person name="Phuntmart V."/>
            <person name="Puiu D."/>
            <person name="Shetty J."/>
            <person name="Stajich J.E."/>
            <person name="Tripathy S."/>
            <person name="Wawra S."/>
            <person name="van West P."/>
            <person name="Whitty B.R."/>
            <person name="Coutinho P.M."/>
            <person name="Henrissat B."/>
            <person name="Martin F."/>
            <person name="Thomas P.D."/>
            <person name="Tyler B.M."/>
            <person name="De Vries R.P."/>
            <person name="Kamoun S."/>
            <person name="Yandell M."/>
            <person name="Tisserat N."/>
            <person name="Buell C.R."/>
        </authorList>
    </citation>
    <scope>NUCLEOTIDE SEQUENCE</scope>
    <source>
        <strain evidence="3">DAOM:BR144</strain>
    </source>
</reference>
<dbReference type="eggNOG" id="ENOG502S78A">
    <property type="taxonomic scope" value="Eukaryota"/>
</dbReference>